<dbReference type="EMBL" id="LILB01000001">
    <property type="protein sequence ID" value="KOO51102.1"/>
    <property type="molecule type" value="Genomic_DNA"/>
</dbReference>
<dbReference type="RefSeq" id="WP_053415224.1">
    <property type="nucleotide sequence ID" value="NZ_LILB01000001.1"/>
</dbReference>
<gene>
    <name evidence="2" type="ORF">AMD00_00925</name>
</gene>
<dbReference type="OrthoDB" id="2973306at2"/>
<organism evidence="2 3">
    <name type="scientific">Viridibacillus arvi</name>
    <dbReference type="NCBI Taxonomy" id="263475"/>
    <lineage>
        <taxon>Bacteria</taxon>
        <taxon>Bacillati</taxon>
        <taxon>Bacillota</taxon>
        <taxon>Bacilli</taxon>
        <taxon>Bacillales</taxon>
        <taxon>Caryophanaceae</taxon>
        <taxon>Viridibacillus</taxon>
    </lineage>
</organism>
<dbReference type="GeneID" id="301134684"/>
<proteinExistence type="predicted"/>
<accession>A0A0M0LJM9</accession>
<name>A0A0M0LJM9_9BACL</name>
<evidence type="ECO:0000313" key="2">
    <source>
        <dbReference type="EMBL" id="KOO51102.1"/>
    </source>
</evidence>
<evidence type="ECO:0000313" key="3">
    <source>
        <dbReference type="Proteomes" id="UP000036867"/>
    </source>
</evidence>
<evidence type="ECO:0000256" key="1">
    <source>
        <dbReference type="SAM" id="Coils"/>
    </source>
</evidence>
<keyword evidence="1" id="KW-0175">Coiled coil</keyword>
<protein>
    <recommendedName>
        <fullName evidence="4">Translation initiation factor 2</fullName>
    </recommendedName>
</protein>
<keyword evidence="3" id="KW-1185">Reference proteome</keyword>
<feature type="coiled-coil region" evidence="1">
    <location>
        <begin position="43"/>
        <end position="83"/>
    </location>
</feature>
<sequence length="92" mass="10378">MKGNNKSLGQDNGNDLSLQAAELLVLGVAITTIGESISTISAFLALEAERQKINNEQKDKESNRNMQKQIDYLTTELEKLKNQVNKQRPYRK</sequence>
<reference evidence="3" key="1">
    <citation type="submission" date="2015-08" db="EMBL/GenBank/DDBJ databases">
        <title>Fjat-10028 dsm 16317.</title>
        <authorList>
            <person name="Liu B."/>
            <person name="Wang J."/>
            <person name="Zhu Y."/>
            <person name="Liu G."/>
            <person name="Chen Q."/>
            <person name="Chen Z."/>
            <person name="Lan J."/>
            <person name="Che J."/>
            <person name="Ge C."/>
            <person name="Shi H."/>
            <person name="Pan Z."/>
            <person name="Liu X."/>
        </authorList>
    </citation>
    <scope>NUCLEOTIDE SEQUENCE [LARGE SCALE GENOMIC DNA]</scope>
    <source>
        <strain evidence="3">DSM 16317</strain>
    </source>
</reference>
<evidence type="ECO:0008006" key="4">
    <source>
        <dbReference type="Google" id="ProtNLM"/>
    </source>
</evidence>
<comment type="caution">
    <text evidence="2">The sequence shown here is derived from an EMBL/GenBank/DDBJ whole genome shotgun (WGS) entry which is preliminary data.</text>
</comment>
<dbReference type="AlphaFoldDB" id="A0A0M0LJM9"/>
<dbReference type="Proteomes" id="UP000036867">
    <property type="component" value="Unassembled WGS sequence"/>
</dbReference>